<dbReference type="Proteomes" id="UP000045706">
    <property type="component" value="Unassembled WGS sequence"/>
</dbReference>
<dbReference type="EMBL" id="CVQI01010236">
    <property type="protein sequence ID" value="CRK19631.1"/>
    <property type="molecule type" value="Genomic_DNA"/>
</dbReference>
<accession>A0A0G4LCC6</accession>
<protein>
    <submittedName>
        <fullName evidence="1">Uncharacterized protein</fullName>
    </submittedName>
</protein>
<organism evidence="1 2">
    <name type="scientific">Verticillium longisporum</name>
    <name type="common">Verticillium dahliae var. longisporum</name>
    <dbReference type="NCBI Taxonomy" id="100787"/>
    <lineage>
        <taxon>Eukaryota</taxon>
        <taxon>Fungi</taxon>
        <taxon>Dikarya</taxon>
        <taxon>Ascomycota</taxon>
        <taxon>Pezizomycotina</taxon>
        <taxon>Sordariomycetes</taxon>
        <taxon>Hypocreomycetidae</taxon>
        <taxon>Glomerellales</taxon>
        <taxon>Plectosphaerellaceae</taxon>
        <taxon>Verticillium</taxon>
    </lineage>
</organism>
<evidence type="ECO:0000313" key="2">
    <source>
        <dbReference type="Proteomes" id="UP000045706"/>
    </source>
</evidence>
<gene>
    <name evidence="1" type="ORF">BN1723_017796</name>
</gene>
<evidence type="ECO:0000313" key="1">
    <source>
        <dbReference type="EMBL" id="CRK19631.1"/>
    </source>
</evidence>
<sequence length="38" mass="4068">MTTMAGAPASTATITATTNNNDVQQWDFASNNHVEFLP</sequence>
<reference evidence="2" key="1">
    <citation type="submission" date="2015-05" db="EMBL/GenBank/DDBJ databases">
        <authorList>
            <person name="Fogelqvist Johan"/>
        </authorList>
    </citation>
    <scope>NUCLEOTIDE SEQUENCE [LARGE SCALE GENOMIC DNA]</scope>
</reference>
<name>A0A0G4LCC6_VERLO</name>
<dbReference type="AlphaFoldDB" id="A0A0G4LCC6"/>
<proteinExistence type="predicted"/>